<dbReference type="InterPro" id="IPR002125">
    <property type="entry name" value="CMP_dCMP_dom"/>
</dbReference>
<comment type="caution">
    <text evidence="2">The sequence shown here is derived from an EMBL/GenBank/DDBJ whole genome shotgun (WGS) entry which is preliminary data.</text>
</comment>
<evidence type="ECO:0000313" key="2">
    <source>
        <dbReference type="EMBL" id="MFI0915310.1"/>
    </source>
</evidence>
<feature type="domain" description="CMP/dCMP-type deaminase" evidence="1">
    <location>
        <begin position="9"/>
        <end position="137"/>
    </location>
</feature>
<evidence type="ECO:0000313" key="3">
    <source>
        <dbReference type="Proteomes" id="UP001611162"/>
    </source>
</evidence>
<dbReference type="EMBL" id="JBIRRB010000020">
    <property type="protein sequence ID" value="MFI0915310.1"/>
    <property type="molecule type" value="Genomic_DNA"/>
</dbReference>
<dbReference type="Gene3D" id="3.40.140.10">
    <property type="entry name" value="Cytidine Deaminase, domain 2"/>
    <property type="match status" value="1"/>
</dbReference>
<dbReference type="RefSeq" id="WP_397614897.1">
    <property type="nucleotide sequence ID" value="NZ_JBIRRB010000020.1"/>
</dbReference>
<protein>
    <submittedName>
        <fullName evidence="2">Deaminase</fullName>
    </submittedName>
</protein>
<sequence length="157" mass="16764">MNAPSTVHERDLYWMRRAIDLSKLCPPSEGAYSVGAVIVAADGTELSYGYSRETDAHVHAEGAALAKLPASDPHLKNATIYSTLEPCSQRRHQVTPCSQLILAAGLARVVIAWREPTLFVADCVGVEQLVAGGIVVDELPELAATARAVNHHLLGNA</sequence>
<name>A0ABW7TEX4_9ACTN</name>
<keyword evidence="3" id="KW-1185">Reference proteome</keyword>
<proteinExistence type="predicted"/>
<dbReference type="Pfam" id="PF00383">
    <property type="entry name" value="dCMP_cyt_deam_1"/>
    <property type="match status" value="1"/>
</dbReference>
<dbReference type="Proteomes" id="UP001611162">
    <property type="component" value="Unassembled WGS sequence"/>
</dbReference>
<organism evidence="2 3">
    <name type="scientific">Streptomyces abikoensis</name>
    <dbReference type="NCBI Taxonomy" id="97398"/>
    <lineage>
        <taxon>Bacteria</taxon>
        <taxon>Bacillati</taxon>
        <taxon>Actinomycetota</taxon>
        <taxon>Actinomycetes</taxon>
        <taxon>Kitasatosporales</taxon>
        <taxon>Streptomycetaceae</taxon>
        <taxon>Streptomyces</taxon>
    </lineage>
</organism>
<reference evidence="2 3" key="1">
    <citation type="submission" date="2024-10" db="EMBL/GenBank/DDBJ databases">
        <title>The Natural Products Discovery Center: Release of the First 8490 Sequenced Strains for Exploring Actinobacteria Biosynthetic Diversity.</title>
        <authorList>
            <person name="Kalkreuter E."/>
            <person name="Kautsar S.A."/>
            <person name="Yang D."/>
            <person name="Bader C.D."/>
            <person name="Teijaro C.N."/>
            <person name="Fluegel L."/>
            <person name="Davis C.M."/>
            <person name="Simpson J.R."/>
            <person name="Lauterbach L."/>
            <person name="Steele A.D."/>
            <person name="Gui C."/>
            <person name="Meng S."/>
            <person name="Li G."/>
            <person name="Viehrig K."/>
            <person name="Ye F."/>
            <person name="Su P."/>
            <person name="Kiefer A.F."/>
            <person name="Nichols A."/>
            <person name="Cepeda A.J."/>
            <person name="Yan W."/>
            <person name="Fan B."/>
            <person name="Jiang Y."/>
            <person name="Adhikari A."/>
            <person name="Zheng C.-J."/>
            <person name="Schuster L."/>
            <person name="Cowan T.M."/>
            <person name="Smanski M.J."/>
            <person name="Chevrette M.G."/>
            <person name="De Carvalho L.P.S."/>
            <person name="Shen B."/>
        </authorList>
    </citation>
    <scope>NUCLEOTIDE SEQUENCE [LARGE SCALE GENOMIC DNA]</scope>
    <source>
        <strain evidence="2 3">NPDC020979</strain>
    </source>
</reference>
<dbReference type="InterPro" id="IPR016193">
    <property type="entry name" value="Cytidine_deaminase-like"/>
</dbReference>
<gene>
    <name evidence="2" type="ORF">ACH4TF_33490</name>
</gene>
<dbReference type="SUPFAM" id="SSF53927">
    <property type="entry name" value="Cytidine deaminase-like"/>
    <property type="match status" value="1"/>
</dbReference>
<accession>A0ABW7TEX4</accession>
<dbReference type="PROSITE" id="PS51747">
    <property type="entry name" value="CYT_DCMP_DEAMINASES_2"/>
    <property type="match status" value="1"/>
</dbReference>
<evidence type="ECO:0000259" key="1">
    <source>
        <dbReference type="PROSITE" id="PS51747"/>
    </source>
</evidence>